<dbReference type="InParanoid" id="A0A059AMR2"/>
<organism evidence="2">
    <name type="scientific">Eucalyptus grandis</name>
    <name type="common">Flooded gum</name>
    <dbReference type="NCBI Taxonomy" id="71139"/>
    <lineage>
        <taxon>Eukaryota</taxon>
        <taxon>Viridiplantae</taxon>
        <taxon>Streptophyta</taxon>
        <taxon>Embryophyta</taxon>
        <taxon>Tracheophyta</taxon>
        <taxon>Spermatophyta</taxon>
        <taxon>Magnoliopsida</taxon>
        <taxon>eudicotyledons</taxon>
        <taxon>Gunneridae</taxon>
        <taxon>Pentapetalae</taxon>
        <taxon>rosids</taxon>
        <taxon>malvids</taxon>
        <taxon>Myrtales</taxon>
        <taxon>Myrtaceae</taxon>
        <taxon>Myrtoideae</taxon>
        <taxon>Eucalypteae</taxon>
        <taxon>Eucalyptus</taxon>
    </lineage>
</organism>
<protein>
    <submittedName>
        <fullName evidence="2">Uncharacterized protein</fullName>
    </submittedName>
</protein>
<evidence type="ECO:0000313" key="2">
    <source>
        <dbReference type="EMBL" id="KCW55287.1"/>
    </source>
</evidence>
<dbReference type="EMBL" id="KK198761">
    <property type="protein sequence ID" value="KCW55287.1"/>
    <property type="molecule type" value="Genomic_DNA"/>
</dbReference>
<sequence>MTSQSASSTEASILRRTNPTATPTRTRPFMMAAIRNISPTALHLEDRVPPPLPFPCDLKEPTMFANDCSVHTGTPREATLL</sequence>
<feature type="compositionally biased region" description="Polar residues" evidence="1">
    <location>
        <begin position="1"/>
        <end position="11"/>
    </location>
</feature>
<accession>A0A059AMR2</accession>
<dbReference type="Gramene" id="KCW55287">
    <property type="protein sequence ID" value="KCW55287"/>
    <property type="gene ID" value="EUGRSUZ_I01214"/>
</dbReference>
<feature type="compositionally biased region" description="Low complexity" evidence="1">
    <location>
        <begin position="15"/>
        <end position="27"/>
    </location>
</feature>
<dbReference type="AlphaFoldDB" id="A0A059AMR2"/>
<proteinExistence type="predicted"/>
<feature type="region of interest" description="Disordered" evidence="1">
    <location>
        <begin position="1"/>
        <end position="27"/>
    </location>
</feature>
<reference evidence="2" key="1">
    <citation type="submission" date="2013-07" db="EMBL/GenBank/DDBJ databases">
        <title>The genome of Eucalyptus grandis.</title>
        <authorList>
            <person name="Schmutz J."/>
            <person name="Hayes R."/>
            <person name="Myburg A."/>
            <person name="Tuskan G."/>
            <person name="Grattapaglia D."/>
            <person name="Rokhsar D.S."/>
        </authorList>
    </citation>
    <scope>NUCLEOTIDE SEQUENCE</scope>
    <source>
        <tissue evidence="2">Leaf extractions</tissue>
    </source>
</reference>
<evidence type="ECO:0000256" key="1">
    <source>
        <dbReference type="SAM" id="MobiDB-lite"/>
    </source>
</evidence>
<name>A0A059AMR2_EUCGR</name>
<gene>
    <name evidence="2" type="ORF">EUGRSUZ_I01214</name>
</gene>